<dbReference type="PROSITE" id="PS00018">
    <property type="entry name" value="EF_HAND_1"/>
    <property type="match status" value="1"/>
</dbReference>
<evidence type="ECO:0000256" key="3">
    <source>
        <dbReference type="ARBA" id="ARBA00022837"/>
    </source>
</evidence>
<reference evidence="6 8" key="2">
    <citation type="journal article" date="2013" name="Nature">
        <title>Insights into bilaterian evolution from three spiralian genomes.</title>
        <authorList>
            <person name="Simakov O."/>
            <person name="Marletaz F."/>
            <person name="Cho S.J."/>
            <person name="Edsinger-Gonzales E."/>
            <person name="Havlak P."/>
            <person name="Hellsten U."/>
            <person name="Kuo D.H."/>
            <person name="Larsson T."/>
            <person name="Lv J."/>
            <person name="Arendt D."/>
            <person name="Savage R."/>
            <person name="Osoegawa K."/>
            <person name="de Jong P."/>
            <person name="Grimwood J."/>
            <person name="Chapman J.A."/>
            <person name="Shapiro H."/>
            <person name="Aerts A."/>
            <person name="Otillar R.P."/>
            <person name="Terry A.Y."/>
            <person name="Boore J.L."/>
            <person name="Grigoriev I.V."/>
            <person name="Lindberg D.R."/>
            <person name="Seaver E.C."/>
            <person name="Weisblat D.A."/>
            <person name="Putnam N.H."/>
            <person name="Rokhsar D.S."/>
        </authorList>
    </citation>
    <scope>NUCLEOTIDE SEQUENCE</scope>
    <source>
        <strain evidence="6 8">I ESC-2004</strain>
    </source>
</reference>
<feature type="domain" description="EF-hand" evidence="5">
    <location>
        <begin position="536"/>
        <end position="571"/>
    </location>
</feature>
<gene>
    <name evidence="6" type="ORF">CAPTEDRAFT_228535</name>
</gene>
<dbReference type="InterPro" id="IPR002048">
    <property type="entry name" value="EF_hand_dom"/>
</dbReference>
<evidence type="ECO:0000256" key="2">
    <source>
        <dbReference type="ARBA" id="ARBA00022737"/>
    </source>
</evidence>
<feature type="compositionally biased region" description="Pro residues" evidence="4">
    <location>
        <begin position="254"/>
        <end position="271"/>
    </location>
</feature>
<sequence length="615" mass="70779">MDMLSRQVMRHKLLKEREISAEQKRADALRKHAEQRQRSLDIERFLKDKFRAGFTEMRTKFESEDSNKTGNVTHEAFLDVLEQSGLSLDKDHLAEFLSRCSVQPTRTHVPYREFLHRFQDRSEDGMAHSVLTNPKHRYHRASSPADRSTMGSLEAQLISMFQQDFLALLGTFHNIDKLGEDAIPQEAFRAAIESRFHLELTDEQFDSLIDQVPLNEDGAVKYAEFMAQFDTKGRAKSLFSEPAQKKYKSIGPLPREPSPPAPEILPEEVPPSPPADVKTNINRLVIHEEGQGALAKRTPKELFKVIKGIMRKDYHLVEQRFQDMDEMNTGRLTQEAMFQLFSKFDVDPVITRGEIRDLWKTFITNQDKTLDFLQFTRHFGYSLKSAAFPNAKSRPPVRGDSDCLIRSRKLNCAADMLQDNLRAKIDYMWDQLRQEFQELDPYNTGYIMPDEFRTVLSELCVHLTVHELESLVSKFDISHDGRVSYVEFLKPFAQKKQLWRVGNDMSRIVAHADAKGVPENKSINAITTKVKVKAAGDWKGLRRSFKKADSKNEGSVTLNEFRTALKSVNINLDDEEIYQIMSHFDSGLTGKLEYNKFLSSTFNLGEQGLRKSFQI</sequence>
<protein>
    <recommendedName>
        <fullName evidence="5">EF-hand domain-containing protein</fullName>
    </recommendedName>
</protein>
<keyword evidence="2" id="KW-0677">Repeat</keyword>
<dbReference type="SMART" id="SM00054">
    <property type="entry name" value="EFh"/>
    <property type="match status" value="5"/>
</dbReference>
<keyword evidence="1" id="KW-0597">Phosphoprotein</keyword>
<dbReference type="EMBL" id="AMQN01007280">
    <property type="status" value="NOT_ANNOTATED_CDS"/>
    <property type="molecule type" value="Genomic_DNA"/>
</dbReference>
<dbReference type="PANTHER" id="PTHR20875">
    <property type="entry name" value="EF-HAND CALCIUM-BINDING DOMAIN-CONTAINING PROTEIN 6-RELATED"/>
    <property type="match status" value="1"/>
</dbReference>
<dbReference type="Pfam" id="PF13499">
    <property type="entry name" value="EF-hand_7"/>
    <property type="match status" value="2"/>
</dbReference>
<evidence type="ECO:0000256" key="4">
    <source>
        <dbReference type="SAM" id="MobiDB-lite"/>
    </source>
</evidence>
<evidence type="ECO:0000259" key="5">
    <source>
        <dbReference type="PROSITE" id="PS50222"/>
    </source>
</evidence>
<dbReference type="HOGENOM" id="CLU_444281_0_0_1"/>
<dbReference type="Pfam" id="PF08976">
    <property type="entry name" value="EF-hand_11"/>
    <property type="match status" value="1"/>
</dbReference>
<dbReference type="PROSITE" id="PS50222">
    <property type="entry name" value="EF_HAND_2"/>
    <property type="match status" value="3"/>
</dbReference>
<evidence type="ECO:0000256" key="1">
    <source>
        <dbReference type="ARBA" id="ARBA00022553"/>
    </source>
</evidence>
<accession>R7UTW1</accession>
<dbReference type="AlphaFoldDB" id="R7UTW1"/>
<dbReference type="OMA" id="HDFGVIM"/>
<dbReference type="InterPro" id="IPR015070">
    <property type="entry name" value="EF_hand_DJBP"/>
</dbReference>
<dbReference type="SUPFAM" id="SSF47473">
    <property type="entry name" value="EF-hand"/>
    <property type="match status" value="3"/>
</dbReference>
<evidence type="ECO:0000313" key="7">
    <source>
        <dbReference type="EnsemblMetazoa" id="CapteP228535"/>
    </source>
</evidence>
<evidence type="ECO:0000313" key="8">
    <source>
        <dbReference type="Proteomes" id="UP000014760"/>
    </source>
</evidence>
<dbReference type="GO" id="GO:0005509">
    <property type="term" value="F:calcium ion binding"/>
    <property type="evidence" value="ECO:0007669"/>
    <property type="project" value="InterPro"/>
</dbReference>
<reference evidence="7" key="3">
    <citation type="submission" date="2015-06" db="UniProtKB">
        <authorList>
            <consortium name="EnsemblMetazoa"/>
        </authorList>
    </citation>
    <scope>IDENTIFICATION</scope>
</reference>
<dbReference type="STRING" id="283909.R7UTW1"/>
<dbReference type="Gene3D" id="1.10.238.10">
    <property type="entry name" value="EF-hand"/>
    <property type="match status" value="5"/>
</dbReference>
<dbReference type="PANTHER" id="PTHR20875:SF5">
    <property type="entry name" value="EF-HAND DOMAIN-CONTAINING PROTEIN"/>
    <property type="match status" value="1"/>
</dbReference>
<organism evidence="6">
    <name type="scientific">Capitella teleta</name>
    <name type="common">Polychaete worm</name>
    <dbReference type="NCBI Taxonomy" id="283909"/>
    <lineage>
        <taxon>Eukaryota</taxon>
        <taxon>Metazoa</taxon>
        <taxon>Spiralia</taxon>
        <taxon>Lophotrochozoa</taxon>
        <taxon>Annelida</taxon>
        <taxon>Polychaeta</taxon>
        <taxon>Sedentaria</taxon>
        <taxon>Scolecida</taxon>
        <taxon>Capitellidae</taxon>
        <taxon>Capitella</taxon>
    </lineage>
</organism>
<feature type="region of interest" description="Disordered" evidence="4">
    <location>
        <begin position="247"/>
        <end position="271"/>
    </location>
</feature>
<name>R7UTW1_CAPTE</name>
<dbReference type="EMBL" id="KB300344">
    <property type="protein sequence ID" value="ELU06846.1"/>
    <property type="molecule type" value="Genomic_DNA"/>
</dbReference>
<evidence type="ECO:0000313" key="6">
    <source>
        <dbReference type="EMBL" id="ELU06846.1"/>
    </source>
</evidence>
<dbReference type="OrthoDB" id="26525at2759"/>
<dbReference type="InterPro" id="IPR011992">
    <property type="entry name" value="EF-hand-dom_pair"/>
</dbReference>
<dbReference type="EnsemblMetazoa" id="CapteT228535">
    <property type="protein sequence ID" value="CapteP228535"/>
    <property type="gene ID" value="CapteG228535"/>
</dbReference>
<feature type="domain" description="EF-hand" evidence="5">
    <location>
        <begin position="427"/>
        <end position="462"/>
    </location>
</feature>
<proteinExistence type="predicted"/>
<reference evidence="8" key="1">
    <citation type="submission" date="2012-12" db="EMBL/GenBank/DDBJ databases">
        <authorList>
            <person name="Hellsten U."/>
            <person name="Grimwood J."/>
            <person name="Chapman J.A."/>
            <person name="Shapiro H."/>
            <person name="Aerts A."/>
            <person name="Otillar R.P."/>
            <person name="Terry A.Y."/>
            <person name="Boore J.L."/>
            <person name="Simakov O."/>
            <person name="Marletaz F."/>
            <person name="Cho S.-J."/>
            <person name="Edsinger-Gonzales E."/>
            <person name="Havlak P."/>
            <person name="Kuo D.-H."/>
            <person name="Larsson T."/>
            <person name="Lv J."/>
            <person name="Arendt D."/>
            <person name="Savage R."/>
            <person name="Osoegawa K."/>
            <person name="de Jong P."/>
            <person name="Lindberg D.R."/>
            <person name="Seaver E.C."/>
            <person name="Weisblat D.A."/>
            <person name="Putnam N.H."/>
            <person name="Grigoriev I.V."/>
            <person name="Rokhsar D.S."/>
        </authorList>
    </citation>
    <scope>NUCLEOTIDE SEQUENCE</scope>
    <source>
        <strain evidence="8">I ESC-2004</strain>
    </source>
</reference>
<dbReference type="Proteomes" id="UP000014760">
    <property type="component" value="Unassembled WGS sequence"/>
</dbReference>
<feature type="domain" description="EF-hand" evidence="5">
    <location>
        <begin position="463"/>
        <end position="498"/>
    </location>
</feature>
<dbReference type="InterPro" id="IPR052603">
    <property type="entry name" value="EFCB6"/>
</dbReference>
<keyword evidence="3" id="KW-0106">Calcium</keyword>
<keyword evidence="8" id="KW-1185">Reference proteome</keyword>
<dbReference type="InterPro" id="IPR018247">
    <property type="entry name" value="EF_Hand_1_Ca_BS"/>
</dbReference>